<dbReference type="SMART" id="SM00365">
    <property type="entry name" value="LRR_SD22"/>
    <property type="match status" value="6"/>
</dbReference>
<keyword evidence="12" id="KW-0418">Kinase</keyword>
<dbReference type="Gene3D" id="3.80.10.10">
    <property type="entry name" value="Ribonuclease Inhibitor"/>
    <property type="match status" value="3"/>
</dbReference>
<protein>
    <recommendedName>
        <fullName evidence="3">non-specific serine/threonine protein kinase</fullName>
        <ecNumber evidence="3">2.7.11.1</ecNumber>
    </recommendedName>
</protein>
<dbReference type="Pfam" id="PF00560">
    <property type="entry name" value="LRR_1"/>
    <property type="match status" value="2"/>
</dbReference>
<keyword evidence="4" id="KW-1003">Cell membrane</keyword>
<dbReference type="PANTHER" id="PTHR27008">
    <property type="entry name" value="OS04G0122200 PROTEIN"/>
    <property type="match status" value="1"/>
</dbReference>
<evidence type="ECO:0000259" key="20">
    <source>
        <dbReference type="PROSITE" id="PS50011"/>
    </source>
</evidence>
<feature type="binding site" evidence="17">
    <location>
        <position position="758"/>
    </location>
    <ligand>
        <name>ATP</name>
        <dbReference type="ChEBI" id="CHEBI:30616"/>
    </ligand>
</feature>
<dbReference type="Gene3D" id="1.10.510.10">
    <property type="entry name" value="Transferase(Phosphotransferase) domain 1"/>
    <property type="match status" value="1"/>
</dbReference>
<dbReference type="InterPro" id="IPR000719">
    <property type="entry name" value="Prot_kinase_dom"/>
</dbReference>
<evidence type="ECO:0000256" key="18">
    <source>
        <dbReference type="SAM" id="Phobius"/>
    </source>
</evidence>
<dbReference type="EMBL" id="NMUH01005582">
    <property type="protein sequence ID" value="MQM13150.1"/>
    <property type="molecule type" value="Genomic_DNA"/>
</dbReference>
<comment type="subcellular location">
    <subcellularLocation>
        <location evidence="1">Cell membrane</location>
        <topology evidence="1">Single-pass membrane protein</topology>
    </subcellularLocation>
</comment>
<evidence type="ECO:0000256" key="1">
    <source>
        <dbReference type="ARBA" id="ARBA00004162"/>
    </source>
</evidence>
<evidence type="ECO:0000256" key="5">
    <source>
        <dbReference type="ARBA" id="ARBA00022527"/>
    </source>
</evidence>
<dbReference type="GO" id="GO:0004674">
    <property type="term" value="F:protein serine/threonine kinase activity"/>
    <property type="evidence" value="ECO:0007669"/>
    <property type="project" value="UniProtKB-KW"/>
</dbReference>
<dbReference type="FunFam" id="3.30.200.20:FF:000432">
    <property type="entry name" value="LRR receptor-like serine/threonine-protein kinase EFR"/>
    <property type="match status" value="1"/>
</dbReference>
<comment type="similarity">
    <text evidence="2">Belongs to the protein kinase superfamily. Ser/Thr protein kinase family.</text>
</comment>
<dbReference type="InterPro" id="IPR008271">
    <property type="entry name" value="Ser/Thr_kinase_AS"/>
</dbReference>
<keyword evidence="14 18" id="KW-1133">Transmembrane helix</keyword>
<evidence type="ECO:0000256" key="12">
    <source>
        <dbReference type="ARBA" id="ARBA00022777"/>
    </source>
</evidence>
<dbReference type="FunFam" id="3.80.10.10:FF:000288">
    <property type="entry name" value="LRR receptor-like serine/threonine-protein kinase EFR"/>
    <property type="match status" value="1"/>
</dbReference>
<dbReference type="PRINTS" id="PR00019">
    <property type="entry name" value="LEURICHRPT"/>
</dbReference>
<dbReference type="EC" id="2.7.11.1" evidence="3"/>
<evidence type="ECO:0000256" key="7">
    <source>
        <dbReference type="ARBA" id="ARBA00022679"/>
    </source>
</evidence>
<evidence type="ECO:0000256" key="11">
    <source>
        <dbReference type="ARBA" id="ARBA00022741"/>
    </source>
</evidence>
<evidence type="ECO:0000256" key="9">
    <source>
        <dbReference type="ARBA" id="ARBA00022729"/>
    </source>
</evidence>
<dbReference type="Proteomes" id="UP000652761">
    <property type="component" value="Unassembled WGS sequence"/>
</dbReference>
<feature type="chain" id="PRO_5032628678" description="non-specific serine/threonine protein kinase" evidence="19">
    <location>
        <begin position="22"/>
        <end position="918"/>
    </location>
</feature>
<dbReference type="Pfam" id="PF13855">
    <property type="entry name" value="LRR_8"/>
    <property type="match status" value="1"/>
</dbReference>
<feature type="transmembrane region" description="Helical" evidence="18">
    <location>
        <begin position="665"/>
        <end position="691"/>
    </location>
</feature>
<evidence type="ECO:0000256" key="14">
    <source>
        <dbReference type="ARBA" id="ARBA00022989"/>
    </source>
</evidence>
<dbReference type="InterPro" id="IPR055414">
    <property type="entry name" value="LRR_R13L4/SHOC2-like"/>
</dbReference>
<evidence type="ECO:0000256" key="17">
    <source>
        <dbReference type="PROSITE-ProRule" id="PRU10141"/>
    </source>
</evidence>
<dbReference type="SMART" id="SM00369">
    <property type="entry name" value="LRR_TYP"/>
    <property type="match status" value="11"/>
</dbReference>
<dbReference type="SMART" id="SM00220">
    <property type="entry name" value="S_TKc"/>
    <property type="match status" value="1"/>
</dbReference>
<dbReference type="InterPro" id="IPR051809">
    <property type="entry name" value="Plant_receptor-like_S/T_kinase"/>
</dbReference>
<evidence type="ECO:0000313" key="22">
    <source>
        <dbReference type="Proteomes" id="UP000652761"/>
    </source>
</evidence>
<dbReference type="PANTHER" id="PTHR27008:SF596">
    <property type="entry name" value="OS02G0215500 PROTEIN"/>
    <property type="match status" value="1"/>
</dbReference>
<feature type="domain" description="Protein kinase" evidence="20">
    <location>
        <begin position="726"/>
        <end position="918"/>
    </location>
</feature>
<feature type="signal peptide" evidence="19">
    <location>
        <begin position="1"/>
        <end position="21"/>
    </location>
</feature>
<dbReference type="InterPro" id="IPR032675">
    <property type="entry name" value="LRR_dom_sf"/>
</dbReference>
<organism evidence="21 22">
    <name type="scientific">Colocasia esculenta</name>
    <name type="common">Wild taro</name>
    <name type="synonym">Arum esculentum</name>
    <dbReference type="NCBI Taxonomy" id="4460"/>
    <lineage>
        <taxon>Eukaryota</taxon>
        <taxon>Viridiplantae</taxon>
        <taxon>Streptophyta</taxon>
        <taxon>Embryophyta</taxon>
        <taxon>Tracheophyta</taxon>
        <taxon>Spermatophyta</taxon>
        <taxon>Magnoliopsida</taxon>
        <taxon>Liliopsida</taxon>
        <taxon>Araceae</taxon>
        <taxon>Aroideae</taxon>
        <taxon>Colocasieae</taxon>
        <taxon>Colocasia</taxon>
    </lineage>
</organism>
<dbReference type="PROSITE" id="PS00108">
    <property type="entry name" value="PROTEIN_KINASE_ST"/>
    <property type="match status" value="1"/>
</dbReference>
<keyword evidence="11 17" id="KW-0547">Nucleotide-binding</keyword>
<evidence type="ECO:0000256" key="13">
    <source>
        <dbReference type="ARBA" id="ARBA00022840"/>
    </source>
</evidence>
<evidence type="ECO:0000256" key="8">
    <source>
        <dbReference type="ARBA" id="ARBA00022692"/>
    </source>
</evidence>
<keyword evidence="16" id="KW-0325">Glycoprotein</keyword>
<dbReference type="AlphaFoldDB" id="A0A843X732"/>
<gene>
    <name evidence="21" type="ORF">Taro_046072</name>
</gene>
<dbReference type="Pfam" id="PF08263">
    <property type="entry name" value="LRRNT_2"/>
    <property type="match status" value="1"/>
</dbReference>
<dbReference type="PROSITE" id="PS50011">
    <property type="entry name" value="PROTEIN_KINASE_DOM"/>
    <property type="match status" value="1"/>
</dbReference>
<dbReference type="InterPro" id="IPR013210">
    <property type="entry name" value="LRR_N_plant-typ"/>
</dbReference>
<name>A0A843X732_COLES</name>
<dbReference type="InterPro" id="IPR017441">
    <property type="entry name" value="Protein_kinase_ATP_BS"/>
</dbReference>
<evidence type="ECO:0000256" key="19">
    <source>
        <dbReference type="SAM" id="SignalP"/>
    </source>
</evidence>
<evidence type="ECO:0000313" key="21">
    <source>
        <dbReference type="EMBL" id="MQM13150.1"/>
    </source>
</evidence>
<keyword evidence="5" id="KW-0723">Serine/threonine-protein kinase</keyword>
<dbReference type="SUPFAM" id="SSF52058">
    <property type="entry name" value="L domain-like"/>
    <property type="match status" value="2"/>
</dbReference>
<evidence type="ECO:0000256" key="2">
    <source>
        <dbReference type="ARBA" id="ARBA00008684"/>
    </source>
</evidence>
<evidence type="ECO:0000256" key="3">
    <source>
        <dbReference type="ARBA" id="ARBA00012513"/>
    </source>
</evidence>
<dbReference type="FunFam" id="3.80.10.10:FF:000627">
    <property type="entry name" value="Probable leucine-rich repeat receptor-like protein kinase At2g33170"/>
    <property type="match status" value="1"/>
</dbReference>
<dbReference type="InterPro" id="IPR001245">
    <property type="entry name" value="Ser-Thr/Tyr_kinase_cat_dom"/>
</dbReference>
<comment type="caution">
    <text evidence="21">The sequence shown here is derived from an EMBL/GenBank/DDBJ whole genome shotgun (WGS) entry which is preliminary data.</text>
</comment>
<reference evidence="21" key="1">
    <citation type="submission" date="2017-07" db="EMBL/GenBank/DDBJ databases">
        <title>Taro Niue Genome Assembly and Annotation.</title>
        <authorList>
            <person name="Atibalentja N."/>
            <person name="Keating K."/>
            <person name="Fields C.J."/>
        </authorList>
    </citation>
    <scope>NUCLEOTIDE SEQUENCE</scope>
    <source>
        <strain evidence="21">Niue_2</strain>
        <tissue evidence="21">Leaf</tissue>
    </source>
</reference>
<accession>A0A843X732</accession>
<keyword evidence="10" id="KW-0677">Repeat</keyword>
<keyword evidence="8 18" id="KW-0812">Transmembrane</keyword>
<dbReference type="GO" id="GO:0005524">
    <property type="term" value="F:ATP binding"/>
    <property type="evidence" value="ECO:0007669"/>
    <property type="project" value="UniProtKB-UniRule"/>
</dbReference>
<evidence type="ECO:0000256" key="6">
    <source>
        <dbReference type="ARBA" id="ARBA00022614"/>
    </source>
</evidence>
<evidence type="ECO:0000256" key="15">
    <source>
        <dbReference type="ARBA" id="ARBA00023136"/>
    </source>
</evidence>
<evidence type="ECO:0000256" key="16">
    <source>
        <dbReference type="ARBA" id="ARBA00023180"/>
    </source>
</evidence>
<evidence type="ECO:0000256" key="4">
    <source>
        <dbReference type="ARBA" id="ARBA00022475"/>
    </source>
</evidence>
<dbReference type="Pfam" id="PF07714">
    <property type="entry name" value="PK_Tyr_Ser-Thr"/>
    <property type="match status" value="1"/>
</dbReference>
<dbReference type="InterPro" id="IPR003591">
    <property type="entry name" value="Leu-rich_rpt_typical-subtyp"/>
</dbReference>
<keyword evidence="9 19" id="KW-0732">Signal</keyword>
<dbReference type="PROSITE" id="PS00107">
    <property type="entry name" value="PROTEIN_KINASE_ATP"/>
    <property type="match status" value="1"/>
</dbReference>
<dbReference type="OrthoDB" id="676979at2759"/>
<dbReference type="FunFam" id="3.80.10.10:FF:001158">
    <property type="entry name" value="Leucine-rich repeat protein kinase family protein"/>
    <property type="match status" value="1"/>
</dbReference>
<proteinExistence type="inferred from homology"/>
<dbReference type="SUPFAM" id="SSF56112">
    <property type="entry name" value="Protein kinase-like (PK-like)"/>
    <property type="match status" value="1"/>
</dbReference>
<keyword evidence="6" id="KW-0433">Leucine-rich repeat</keyword>
<dbReference type="InterPro" id="IPR011009">
    <property type="entry name" value="Kinase-like_dom_sf"/>
</dbReference>
<keyword evidence="22" id="KW-1185">Reference proteome</keyword>
<keyword evidence="15 18" id="KW-0472">Membrane</keyword>
<dbReference type="GO" id="GO:0005886">
    <property type="term" value="C:plasma membrane"/>
    <property type="evidence" value="ECO:0007669"/>
    <property type="project" value="UniProtKB-SubCell"/>
</dbReference>
<dbReference type="InterPro" id="IPR001611">
    <property type="entry name" value="Leu-rich_rpt"/>
</dbReference>
<keyword evidence="13 17" id="KW-0067">ATP-binding</keyword>
<sequence length="918" mass="99710">MLISSSSFLLQLLLHALLVSAWFVCCNASASSPTTVTSPVPPPQMPQGNSSDHMALLTFRSSIASDPLGPLSSWNGSSHFCQWHGVTCARRHDADRVIELDLHSLALSGLVHTSIANLTFLESFDLFNNSFHGHIPEEFGHNLLRLRHLDLSMNSLEGEIPPSLGNLSYLQVLDLARNQLTGSIPPQLGSITTMEKICVYKNNLRGSVPHSLGNLTALTVLDLSYNNLTGVIPPSIGKLRNLTSFNAEVNGLTGTVPSSLYNLSSLVVLALGSNQLSGSLPPNFGVSLPSLQNLSMYGNHFYGPIPSSISNASSLLSIQMLANGFSGVIPPTLGTIKNLSYLQLEDNFLEAKHDHDWRFITSLANCTRLAKLILRNNRLEGVLPQAISNLSRGLDTFLLSHNRISGNIPNGIGDLVGLAFLSLRDNLFSGAIPTTIGKLQNIVRLDFSQNQLSGKLPSSICNLPHLNLLLLEMNHLTGAIPPCFGNLQNLWGLDISDNNLSGSIPKELTSIPVLSVLNLFQNSLSGALPLEVDHLKNLNKMDVSNNHFSGVIPNSLGDCQQLANLNIGGNNFIGVIPPSFNKLRGLESLDISRNNLSGNIPNFLQDFSNLNDLNLSFNNFDGETPKGGVFQNASRISILGNPKLCGGILELHLQPCFGGESKSSYGHALLTTIITSLGAVVWIIFAILCIISLRFSKRKTFPSMVRSKEMFSRVTYSQLFRATEGFSLCNLIGTGSFGDVYKGKMDATITNCKSVAVKVINLQQHGASKSFTRECEALKGIRHRNLVKILTSCSSLDFHGNEFKALVLELMQNGSLEQWLHPAPKDDKYCQKHLSLAERVNIATDVAFAIGYLHSHNFKPIVHCDLKPSNVLLDDNMTAHVSDFGLARFLPNKDDSKNPTNSLAFKGSIGYVAPGKST</sequence>
<keyword evidence="7" id="KW-0808">Transferase</keyword>
<evidence type="ECO:0000256" key="10">
    <source>
        <dbReference type="ARBA" id="ARBA00022737"/>
    </source>
</evidence>
<dbReference type="Pfam" id="PF23598">
    <property type="entry name" value="LRR_14"/>
    <property type="match status" value="2"/>
</dbReference>